<gene>
    <name evidence="2" type="ORF">Purlil1_14021</name>
</gene>
<evidence type="ECO:0000313" key="2">
    <source>
        <dbReference type="EMBL" id="KAK4065811.1"/>
    </source>
</evidence>
<protein>
    <submittedName>
        <fullName evidence="2">Uncharacterized protein</fullName>
    </submittedName>
</protein>
<sequence>MFGAPVPSPAPATQSKQQKAAAELQKASPGVEACLGHRIRAPSVASAGVPIWPAPGQRADPDAVRPRHFLPVAEGVKTNHVGKKPSLTCQKRSPAQGTVPSQCHCWRSTNPISRLWLDLPTTWTFDSQDGLLRHRKQPTAHTGPRQGVCTPVSADYTSPDFPGYFRDGYGCMIDGFGRDGHLVEQVMEERIGKTNEWRLPTISHCMMAPSWMANGGASEATGTTLLSAVDYLFRDGAGKVGHDKVIEEVALPLMTDERAQRPGRSRRGDRRGGESLGQTRYAAGVAPASPGQTGPRRTLSA</sequence>
<feature type="region of interest" description="Disordered" evidence="1">
    <location>
        <begin position="256"/>
        <end position="301"/>
    </location>
</feature>
<keyword evidence="3" id="KW-1185">Reference proteome</keyword>
<name>A0ABR0BCK6_PURLI</name>
<evidence type="ECO:0000313" key="3">
    <source>
        <dbReference type="Proteomes" id="UP001287286"/>
    </source>
</evidence>
<dbReference type="Proteomes" id="UP001287286">
    <property type="component" value="Unassembled WGS sequence"/>
</dbReference>
<dbReference type="EMBL" id="JAWRVI010000414">
    <property type="protein sequence ID" value="KAK4065811.1"/>
    <property type="molecule type" value="Genomic_DNA"/>
</dbReference>
<comment type="caution">
    <text evidence="2">The sequence shown here is derived from an EMBL/GenBank/DDBJ whole genome shotgun (WGS) entry which is preliminary data.</text>
</comment>
<accession>A0ABR0BCK6</accession>
<evidence type="ECO:0000256" key="1">
    <source>
        <dbReference type="SAM" id="MobiDB-lite"/>
    </source>
</evidence>
<organism evidence="2 3">
    <name type="scientific">Purpureocillium lilacinum</name>
    <name type="common">Paecilomyces lilacinus</name>
    <dbReference type="NCBI Taxonomy" id="33203"/>
    <lineage>
        <taxon>Eukaryota</taxon>
        <taxon>Fungi</taxon>
        <taxon>Dikarya</taxon>
        <taxon>Ascomycota</taxon>
        <taxon>Pezizomycotina</taxon>
        <taxon>Sordariomycetes</taxon>
        <taxon>Hypocreomycetidae</taxon>
        <taxon>Hypocreales</taxon>
        <taxon>Ophiocordycipitaceae</taxon>
        <taxon>Purpureocillium</taxon>
    </lineage>
</organism>
<reference evidence="2 3" key="1">
    <citation type="journal article" date="2024" name="Microbiol. Resour. Announc.">
        <title>Genome annotations for the ascomycete fungi Trichoderma harzianum, Trichoderma aggressivum, and Purpureocillium lilacinum.</title>
        <authorList>
            <person name="Beijen E.P.W."/>
            <person name="Ohm R.A."/>
        </authorList>
    </citation>
    <scope>NUCLEOTIDE SEQUENCE [LARGE SCALE GENOMIC DNA]</scope>
    <source>
        <strain evidence="2 3">CBS 150709</strain>
    </source>
</reference>
<proteinExistence type="predicted"/>